<dbReference type="EMBL" id="BART01016886">
    <property type="protein sequence ID" value="GAG87391.1"/>
    <property type="molecule type" value="Genomic_DNA"/>
</dbReference>
<organism evidence="1">
    <name type="scientific">marine sediment metagenome</name>
    <dbReference type="NCBI Taxonomy" id="412755"/>
    <lineage>
        <taxon>unclassified sequences</taxon>
        <taxon>metagenomes</taxon>
        <taxon>ecological metagenomes</taxon>
    </lineage>
</organism>
<protein>
    <submittedName>
        <fullName evidence="1">Uncharacterized protein</fullName>
    </submittedName>
</protein>
<name>X1CT28_9ZZZZ</name>
<evidence type="ECO:0000313" key="1">
    <source>
        <dbReference type="EMBL" id="GAG87391.1"/>
    </source>
</evidence>
<sequence>MTELSLGVSPQVGEDSIAANHILQSSFYDPKAVINIFKAEPEGFIQVTHLLHRASLDE</sequence>
<accession>X1CT28</accession>
<reference evidence="1" key="1">
    <citation type="journal article" date="2014" name="Front. Microbiol.">
        <title>High frequency of phylogenetically diverse reductive dehalogenase-homologous genes in deep subseafloor sedimentary metagenomes.</title>
        <authorList>
            <person name="Kawai M."/>
            <person name="Futagami T."/>
            <person name="Toyoda A."/>
            <person name="Takaki Y."/>
            <person name="Nishi S."/>
            <person name="Hori S."/>
            <person name="Arai W."/>
            <person name="Tsubouchi T."/>
            <person name="Morono Y."/>
            <person name="Uchiyama I."/>
            <person name="Ito T."/>
            <person name="Fujiyama A."/>
            <person name="Inagaki F."/>
            <person name="Takami H."/>
        </authorList>
    </citation>
    <scope>NUCLEOTIDE SEQUENCE</scope>
    <source>
        <strain evidence="1">Expedition CK06-06</strain>
    </source>
</reference>
<comment type="caution">
    <text evidence="1">The sequence shown here is derived from an EMBL/GenBank/DDBJ whole genome shotgun (WGS) entry which is preliminary data.</text>
</comment>
<dbReference type="AlphaFoldDB" id="X1CT28"/>
<proteinExistence type="predicted"/>
<gene>
    <name evidence="1" type="ORF">S01H4_32331</name>
</gene>